<dbReference type="InterPro" id="IPR012027">
    <property type="entry name" value="Formylmethanofuran_DH_asu"/>
</dbReference>
<evidence type="ECO:0000313" key="3">
    <source>
        <dbReference type="Proteomes" id="UP000002408"/>
    </source>
</evidence>
<accession>A7I8C9</accession>
<name>A7I8C9_METB6</name>
<dbReference type="PANTHER" id="PTHR11647">
    <property type="entry name" value="HYDRANTOINASE/DIHYDROPYRIMIDINASE FAMILY MEMBER"/>
    <property type="match status" value="1"/>
</dbReference>
<reference evidence="3" key="1">
    <citation type="journal article" date="2015" name="Microbiology">
        <title>Genome of Methanoregula boonei 6A8 reveals adaptations to oligotrophic peatland environments.</title>
        <authorList>
            <person name="Braeuer S."/>
            <person name="Cadillo-Quiroz H."/>
            <person name="Kyrpides N."/>
            <person name="Woyke T."/>
            <person name="Goodwin L."/>
            <person name="Detter C."/>
            <person name="Podell S."/>
            <person name="Yavitt J.B."/>
            <person name="Zinder S.H."/>
        </authorList>
    </citation>
    <scope>NUCLEOTIDE SEQUENCE [LARGE SCALE GENOMIC DNA]</scope>
    <source>
        <strain evidence="3">DSM 21154 / JCM 14090 / 6A8</strain>
    </source>
</reference>
<dbReference type="SUPFAM" id="SSF51556">
    <property type="entry name" value="Metallo-dependent hydrolases"/>
    <property type="match status" value="1"/>
</dbReference>
<dbReference type="Gene3D" id="3.20.20.140">
    <property type="entry name" value="Metal-dependent hydrolases"/>
    <property type="match status" value="1"/>
</dbReference>
<proteinExistence type="predicted"/>
<feature type="domain" description="Amidohydrolase 3" evidence="1">
    <location>
        <begin position="45"/>
        <end position="513"/>
    </location>
</feature>
<dbReference type="EMBL" id="CP000780">
    <property type="protein sequence ID" value="ABS55990.1"/>
    <property type="molecule type" value="Genomic_DNA"/>
</dbReference>
<keyword evidence="2" id="KW-0378">Hydrolase</keyword>
<dbReference type="InterPro" id="IPR032466">
    <property type="entry name" value="Metal_Hydrolase"/>
</dbReference>
<dbReference type="PIRSF" id="PIRSF006453">
    <property type="entry name" value="FwdA"/>
    <property type="match status" value="1"/>
</dbReference>
<dbReference type="STRING" id="456442.Mboo_1472"/>
<dbReference type="OrthoDB" id="8791at2157"/>
<dbReference type="Pfam" id="PF07969">
    <property type="entry name" value="Amidohydro_3"/>
    <property type="match status" value="1"/>
</dbReference>
<keyword evidence="3" id="KW-1185">Reference proteome</keyword>
<protein>
    <submittedName>
        <fullName evidence="2">Amidohydrolase 3</fullName>
    </submittedName>
</protein>
<dbReference type="Proteomes" id="UP000002408">
    <property type="component" value="Chromosome"/>
</dbReference>
<dbReference type="SUPFAM" id="SSF51338">
    <property type="entry name" value="Composite domain of metallo-dependent hydrolases"/>
    <property type="match status" value="1"/>
</dbReference>
<dbReference type="eggNOG" id="arCOG04461">
    <property type="taxonomic scope" value="Archaea"/>
</dbReference>
<dbReference type="RefSeq" id="WP_012107028.1">
    <property type="nucleotide sequence ID" value="NC_009712.1"/>
</dbReference>
<dbReference type="InterPro" id="IPR050378">
    <property type="entry name" value="Metallo-dep_Hydrolases_sf"/>
</dbReference>
<dbReference type="HOGENOM" id="CLU_035587_0_0_2"/>
<organism evidence="2 3">
    <name type="scientific">Methanoregula boonei (strain DSM 21154 / JCM 14090 / 6A8)</name>
    <dbReference type="NCBI Taxonomy" id="456442"/>
    <lineage>
        <taxon>Archaea</taxon>
        <taxon>Methanobacteriati</taxon>
        <taxon>Methanobacteriota</taxon>
        <taxon>Stenosarchaea group</taxon>
        <taxon>Methanomicrobia</taxon>
        <taxon>Methanomicrobiales</taxon>
        <taxon>Methanoregulaceae</taxon>
        <taxon>Methanoregula</taxon>
    </lineage>
</organism>
<dbReference type="AlphaFoldDB" id="A7I8C9"/>
<sequence>MSGISGEIIIRGGFVVDPSQKIDGDVADIAIKDGKIVDKVSSAAKVIDAKGKVVMAGGVDVHSHVAGPKVNVGRLMRPEDKLLSGVSRSAMAQANGFRMESGFSIPSVLKTGYDYARMGYGFVMEAAMPPIHAPHVHEEIHDTPIIDEAALPVFGNNWFVMEYLKKGEIENTAAYIAWLIRATKGFGIKVVNPGGTAAWAWGLNCLSLSDNVPYFDITPHEIITGLIQANEYLGLPHSVHLHQNDLGNPGNYKVTLDSLRLAEGVKAKNKFGREQVIHSTHIQFHSYGGDSWANFETRAKDVMDYVNRQKNITVDLGCVTLDETTTMTADGPFEHHLTGLNHLKWANTDVEMETAAGVVPYVYDPNIKVCDIQWAIGLELGLYAKDPMRCFVTTDHPNAGPFTRYPRIIKWLMSKKAREATLDSFKHKDKVIEATDLHSLDRELTLYEIAAMTRAGPAKCLGLSSIYGGLAPGMNADVAVFDLNYKSMPSDPEKIESAFLRAACFVKSGEIVVKDGEVLSHGHKKTVWVNPKMKENPQVKRDIAESFNKGYYTVGLTNYPVREYLAPHPFVIDVDVEA</sequence>
<dbReference type="PANTHER" id="PTHR11647:SF1">
    <property type="entry name" value="COLLAPSIN RESPONSE MEDIATOR PROTEIN"/>
    <property type="match status" value="1"/>
</dbReference>
<gene>
    <name evidence="2" type="ordered locus">Mboo_1472</name>
</gene>
<dbReference type="InterPro" id="IPR013108">
    <property type="entry name" value="Amidohydro_3"/>
</dbReference>
<dbReference type="GO" id="GO:0016810">
    <property type="term" value="F:hydrolase activity, acting on carbon-nitrogen (but not peptide) bonds"/>
    <property type="evidence" value="ECO:0007669"/>
    <property type="project" value="InterPro"/>
</dbReference>
<dbReference type="InterPro" id="IPR011059">
    <property type="entry name" value="Metal-dep_hydrolase_composite"/>
</dbReference>
<dbReference type="KEGG" id="mbn:Mboo_1472"/>
<evidence type="ECO:0000313" key="2">
    <source>
        <dbReference type="EMBL" id="ABS55990.1"/>
    </source>
</evidence>
<dbReference type="GeneID" id="5409854"/>
<dbReference type="NCBIfam" id="TIGR03121">
    <property type="entry name" value="one_C_dehyd_A"/>
    <property type="match status" value="1"/>
</dbReference>
<evidence type="ECO:0000259" key="1">
    <source>
        <dbReference type="Pfam" id="PF07969"/>
    </source>
</evidence>